<name>I5AX05_EUBC6</name>
<dbReference type="GO" id="GO:0006355">
    <property type="term" value="P:regulation of DNA-templated transcription"/>
    <property type="evidence" value="ECO:0007669"/>
    <property type="project" value="InterPro"/>
</dbReference>
<dbReference type="Pfam" id="PF00027">
    <property type="entry name" value="cNMP_binding"/>
    <property type="match status" value="1"/>
</dbReference>
<keyword evidence="7" id="KW-1185">Reference proteome</keyword>
<dbReference type="PRINTS" id="PR00034">
    <property type="entry name" value="HTHCRP"/>
</dbReference>
<dbReference type="STRING" id="633697.EubceDRAFT1_2615"/>
<accession>I5AX05</accession>
<evidence type="ECO:0000313" key="7">
    <source>
        <dbReference type="Proteomes" id="UP000005753"/>
    </source>
</evidence>
<dbReference type="Proteomes" id="UP000005753">
    <property type="component" value="Chromosome"/>
</dbReference>
<dbReference type="eggNOG" id="COG0664">
    <property type="taxonomic scope" value="Bacteria"/>
</dbReference>
<keyword evidence="1" id="KW-0805">Transcription regulation</keyword>
<dbReference type="SUPFAM" id="SSF46785">
    <property type="entry name" value="Winged helix' DNA-binding domain"/>
    <property type="match status" value="1"/>
</dbReference>
<dbReference type="GO" id="GO:0003677">
    <property type="term" value="F:DNA binding"/>
    <property type="evidence" value="ECO:0007669"/>
    <property type="project" value="UniProtKB-KW"/>
</dbReference>
<feature type="domain" description="HTH crp-type" evidence="5">
    <location>
        <begin position="150"/>
        <end position="218"/>
    </location>
</feature>
<dbReference type="InterPro" id="IPR012318">
    <property type="entry name" value="HTH_CRP"/>
</dbReference>
<reference evidence="6 7" key="2">
    <citation type="submission" date="2012-02" db="EMBL/GenBank/DDBJ databases">
        <title>Improved High-Quality Draft sequence of Eubacterium cellulosolvens 6.</title>
        <authorList>
            <consortium name="US DOE Joint Genome Institute"/>
            <person name="Lucas S."/>
            <person name="Han J."/>
            <person name="Lapidus A."/>
            <person name="Cheng J.-F."/>
            <person name="Goodwin L."/>
            <person name="Pitluck S."/>
            <person name="Peters L."/>
            <person name="Mikhailova N."/>
            <person name="Gu W."/>
            <person name="Detter J.C."/>
            <person name="Han C."/>
            <person name="Tapia R."/>
            <person name="Land M."/>
            <person name="Hauser L."/>
            <person name="Kyrpides N."/>
            <person name="Ivanova N."/>
            <person name="Pagani I."/>
            <person name="Johnson E."/>
            <person name="Mukhopadhyay B."/>
            <person name="Anderson I."/>
            <person name="Woyke T."/>
        </authorList>
    </citation>
    <scope>NUCLEOTIDE SEQUENCE [LARGE SCALE GENOMIC DNA]</scope>
    <source>
        <strain evidence="6 7">6</strain>
    </source>
</reference>
<keyword evidence="3" id="KW-0804">Transcription</keyword>
<dbReference type="CDD" id="cd00038">
    <property type="entry name" value="CAP_ED"/>
    <property type="match status" value="1"/>
</dbReference>
<dbReference type="InterPro" id="IPR000595">
    <property type="entry name" value="cNMP-bd_dom"/>
</dbReference>
<evidence type="ECO:0000256" key="1">
    <source>
        <dbReference type="ARBA" id="ARBA00023015"/>
    </source>
</evidence>
<dbReference type="AlphaFoldDB" id="I5AX05"/>
<dbReference type="Pfam" id="PF13545">
    <property type="entry name" value="HTH_Crp_2"/>
    <property type="match status" value="1"/>
</dbReference>
<dbReference type="SMART" id="SM00419">
    <property type="entry name" value="HTH_CRP"/>
    <property type="match status" value="1"/>
</dbReference>
<proteinExistence type="predicted"/>
<dbReference type="SUPFAM" id="SSF51206">
    <property type="entry name" value="cAMP-binding domain-like"/>
    <property type="match status" value="1"/>
</dbReference>
<evidence type="ECO:0000259" key="5">
    <source>
        <dbReference type="PROSITE" id="PS51063"/>
    </source>
</evidence>
<evidence type="ECO:0000256" key="2">
    <source>
        <dbReference type="ARBA" id="ARBA00023125"/>
    </source>
</evidence>
<dbReference type="PROSITE" id="PS50042">
    <property type="entry name" value="CNMP_BINDING_3"/>
    <property type="match status" value="1"/>
</dbReference>
<evidence type="ECO:0000256" key="3">
    <source>
        <dbReference type="ARBA" id="ARBA00023163"/>
    </source>
</evidence>
<sequence length="219" mass="25196">MIKILNKLRLFDGFDNREIRNMLAHVYHYSCNYKKNSYIYTPGDCINCLTIILSGEIDALFFTAEGKECLVSRAESGQIIGLGNAFREGSDSNIYYRSASLAEVLFIDFHSLFTYLYSDPNLAKLLWNMLSELSHINACLYKKIQLITQSTLRDKLLVYFTDISQNSPSDSFRLPMTREHLANYIGSERSSVCRELTRMQQENLIDITSNHITLLKSED</sequence>
<evidence type="ECO:0000259" key="4">
    <source>
        <dbReference type="PROSITE" id="PS50042"/>
    </source>
</evidence>
<protein>
    <submittedName>
        <fullName evidence="6">Transcriptional regulator, crp family</fullName>
    </submittedName>
</protein>
<dbReference type="InterPro" id="IPR036390">
    <property type="entry name" value="WH_DNA-bd_sf"/>
</dbReference>
<gene>
    <name evidence="6" type="ORF">EubceDRAFT1_2615</name>
</gene>
<dbReference type="EMBL" id="CM001487">
    <property type="protein sequence ID" value="EIM58328.1"/>
    <property type="molecule type" value="Genomic_DNA"/>
</dbReference>
<dbReference type="PROSITE" id="PS51063">
    <property type="entry name" value="HTH_CRP_2"/>
    <property type="match status" value="1"/>
</dbReference>
<reference evidence="6 7" key="1">
    <citation type="submission" date="2010-08" db="EMBL/GenBank/DDBJ databases">
        <authorList>
            <consortium name="US DOE Joint Genome Institute (JGI-PGF)"/>
            <person name="Lucas S."/>
            <person name="Copeland A."/>
            <person name="Lapidus A."/>
            <person name="Cheng J.-F."/>
            <person name="Bruce D."/>
            <person name="Goodwin L."/>
            <person name="Pitluck S."/>
            <person name="Land M.L."/>
            <person name="Hauser L."/>
            <person name="Chang Y.-J."/>
            <person name="Anderson I.J."/>
            <person name="Johnson E."/>
            <person name="Mulhopadhyay B."/>
            <person name="Kyrpides N."/>
            <person name="Woyke T.J."/>
        </authorList>
    </citation>
    <scope>NUCLEOTIDE SEQUENCE [LARGE SCALE GENOMIC DNA]</scope>
    <source>
        <strain evidence="6 7">6</strain>
    </source>
</reference>
<evidence type="ECO:0000313" key="6">
    <source>
        <dbReference type="EMBL" id="EIM58328.1"/>
    </source>
</evidence>
<dbReference type="HOGENOM" id="CLU_075053_4_1_9"/>
<dbReference type="Gene3D" id="2.60.120.10">
    <property type="entry name" value="Jelly Rolls"/>
    <property type="match status" value="1"/>
</dbReference>
<organism evidence="6 7">
    <name type="scientific">Eubacterium cellulosolvens (strain ATCC 43171 / JCM 9499 / 6)</name>
    <name type="common">Cillobacterium cellulosolvens</name>
    <dbReference type="NCBI Taxonomy" id="633697"/>
    <lineage>
        <taxon>Bacteria</taxon>
        <taxon>Bacillati</taxon>
        <taxon>Bacillota</taxon>
        <taxon>Clostridia</taxon>
        <taxon>Eubacteriales</taxon>
        <taxon>Eubacteriaceae</taxon>
        <taxon>Eubacterium</taxon>
    </lineage>
</organism>
<dbReference type="InterPro" id="IPR014710">
    <property type="entry name" value="RmlC-like_jellyroll"/>
</dbReference>
<feature type="domain" description="Cyclic nucleotide-binding" evidence="4">
    <location>
        <begin position="10"/>
        <end position="81"/>
    </location>
</feature>
<dbReference type="InterPro" id="IPR018490">
    <property type="entry name" value="cNMP-bd_dom_sf"/>
</dbReference>
<keyword evidence="2" id="KW-0238">DNA-binding</keyword>